<evidence type="ECO:0000313" key="7">
    <source>
        <dbReference type="Proteomes" id="UP000093366"/>
    </source>
</evidence>
<dbReference type="InterPro" id="IPR058163">
    <property type="entry name" value="LysR-type_TF_proteobact-type"/>
</dbReference>
<comment type="similarity">
    <text evidence="1">Belongs to the LysR transcriptional regulatory family.</text>
</comment>
<dbReference type="RefSeq" id="WP_065790821.1">
    <property type="nucleotide sequence ID" value="NZ_MAUJ01000003.1"/>
</dbReference>
<protein>
    <recommendedName>
        <fullName evidence="5">HTH lysR-type domain-containing protein</fullName>
    </recommendedName>
</protein>
<name>A0A1C0TR72_9GAMM</name>
<dbReference type="FunFam" id="1.10.10.10:FF:000001">
    <property type="entry name" value="LysR family transcriptional regulator"/>
    <property type="match status" value="1"/>
</dbReference>
<dbReference type="InterPro" id="IPR036390">
    <property type="entry name" value="WH_DNA-bd_sf"/>
</dbReference>
<keyword evidence="2" id="KW-0805">Transcription regulation</keyword>
<accession>A0A1C0TR72</accession>
<dbReference type="Gene3D" id="3.40.190.290">
    <property type="match status" value="1"/>
</dbReference>
<gene>
    <name evidence="6" type="ORF">A7985_12665</name>
</gene>
<dbReference type="Pfam" id="PF00126">
    <property type="entry name" value="HTH_1"/>
    <property type="match status" value="1"/>
</dbReference>
<proteinExistence type="inferred from homology"/>
<keyword evidence="3" id="KW-0238">DNA-binding</keyword>
<dbReference type="SUPFAM" id="SSF53850">
    <property type="entry name" value="Periplasmic binding protein-like II"/>
    <property type="match status" value="1"/>
</dbReference>
<dbReference type="Gene3D" id="1.10.10.10">
    <property type="entry name" value="Winged helix-like DNA-binding domain superfamily/Winged helix DNA-binding domain"/>
    <property type="match status" value="1"/>
</dbReference>
<dbReference type="PANTHER" id="PTHR30537:SF66">
    <property type="entry name" value="IRON-REGULATED VIRULENCE REGULATORY PROTEIN IRGB"/>
    <property type="match status" value="1"/>
</dbReference>
<evidence type="ECO:0000259" key="5">
    <source>
        <dbReference type="PROSITE" id="PS50931"/>
    </source>
</evidence>
<evidence type="ECO:0000256" key="1">
    <source>
        <dbReference type="ARBA" id="ARBA00009437"/>
    </source>
</evidence>
<dbReference type="PANTHER" id="PTHR30537">
    <property type="entry name" value="HTH-TYPE TRANSCRIPTIONAL REGULATOR"/>
    <property type="match status" value="1"/>
</dbReference>
<dbReference type="OrthoDB" id="9786526at2"/>
<comment type="caution">
    <text evidence="6">The sequence shown here is derived from an EMBL/GenBank/DDBJ whole genome shotgun (WGS) entry which is preliminary data.</text>
</comment>
<dbReference type="GO" id="GO:0003700">
    <property type="term" value="F:DNA-binding transcription factor activity"/>
    <property type="evidence" value="ECO:0007669"/>
    <property type="project" value="InterPro"/>
</dbReference>
<dbReference type="GO" id="GO:0043565">
    <property type="term" value="F:sequence-specific DNA binding"/>
    <property type="evidence" value="ECO:0007669"/>
    <property type="project" value="TreeGrafter"/>
</dbReference>
<dbReference type="Pfam" id="PF03466">
    <property type="entry name" value="LysR_substrate"/>
    <property type="match status" value="1"/>
</dbReference>
<dbReference type="SUPFAM" id="SSF46785">
    <property type="entry name" value="Winged helix' DNA-binding domain"/>
    <property type="match status" value="1"/>
</dbReference>
<dbReference type="EMBL" id="MAUJ01000003">
    <property type="protein sequence ID" value="OCQ21456.1"/>
    <property type="molecule type" value="Genomic_DNA"/>
</dbReference>
<evidence type="ECO:0000256" key="3">
    <source>
        <dbReference type="ARBA" id="ARBA00023125"/>
    </source>
</evidence>
<organism evidence="6 7">
    <name type="scientific">Pseudoalteromonas luteoviolacea</name>
    <dbReference type="NCBI Taxonomy" id="43657"/>
    <lineage>
        <taxon>Bacteria</taxon>
        <taxon>Pseudomonadati</taxon>
        <taxon>Pseudomonadota</taxon>
        <taxon>Gammaproteobacteria</taxon>
        <taxon>Alteromonadales</taxon>
        <taxon>Pseudoalteromonadaceae</taxon>
        <taxon>Pseudoalteromonas</taxon>
    </lineage>
</organism>
<evidence type="ECO:0000256" key="4">
    <source>
        <dbReference type="ARBA" id="ARBA00023163"/>
    </source>
</evidence>
<dbReference type="GO" id="GO:0006351">
    <property type="term" value="P:DNA-templated transcription"/>
    <property type="evidence" value="ECO:0007669"/>
    <property type="project" value="TreeGrafter"/>
</dbReference>
<reference evidence="7" key="1">
    <citation type="submission" date="2016-07" db="EMBL/GenBank/DDBJ databases">
        <authorList>
            <person name="Florea S."/>
            <person name="Webb J.S."/>
            <person name="Jaromczyk J."/>
            <person name="Schardl C.L."/>
        </authorList>
    </citation>
    <scope>NUCLEOTIDE SEQUENCE [LARGE SCALE GENOMIC DNA]</scope>
    <source>
        <strain evidence="7">IPB1</strain>
    </source>
</reference>
<dbReference type="AlphaFoldDB" id="A0A1C0TR72"/>
<dbReference type="InterPro" id="IPR000847">
    <property type="entry name" value="LysR_HTH_N"/>
</dbReference>
<sequence length="295" mass="32674">MAIELSNEQLFLHVVEAGSFKAAAEQLGIDPSLVSRRIVSLEQRLNVKLMTRSTKRSYPTEAGEQYYQGLRKLLDEQQALESQISQTNEIPSGKLRVAAPHDFARQFVLPVLTQMNELYASLSIELTLSSQYEDLIGQGIDVAIRVGELPDSSLRSKKLGEVRRVLVASSAYLMRKGVPTDITMLSEHDFIFYSGAQAQKPIEIGAKSVKVQGRFIVNSVSALRDLVLQGQGIHLGPKWAFNEALASGDVVQLFKDQPLKGFPLHALYPCRAFVPAKVRVFIDTLYAQCQQQGLG</sequence>
<dbReference type="Proteomes" id="UP000093366">
    <property type="component" value="Unassembled WGS sequence"/>
</dbReference>
<dbReference type="PROSITE" id="PS50931">
    <property type="entry name" value="HTH_LYSR"/>
    <property type="match status" value="1"/>
</dbReference>
<dbReference type="CDD" id="cd08422">
    <property type="entry name" value="PBP2_CrgA_like"/>
    <property type="match status" value="1"/>
</dbReference>
<dbReference type="InterPro" id="IPR005119">
    <property type="entry name" value="LysR_subst-bd"/>
</dbReference>
<evidence type="ECO:0000313" key="6">
    <source>
        <dbReference type="EMBL" id="OCQ21456.1"/>
    </source>
</evidence>
<keyword evidence="4" id="KW-0804">Transcription</keyword>
<evidence type="ECO:0000256" key="2">
    <source>
        <dbReference type="ARBA" id="ARBA00023015"/>
    </source>
</evidence>
<dbReference type="InterPro" id="IPR036388">
    <property type="entry name" value="WH-like_DNA-bd_sf"/>
</dbReference>
<feature type="domain" description="HTH lysR-type" evidence="5">
    <location>
        <begin position="9"/>
        <end position="60"/>
    </location>
</feature>